<dbReference type="EMBL" id="JH659340">
    <property type="protein sequence ID" value="EXK30388.1"/>
    <property type="molecule type" value="Genomic_DNA"/>
</dbReference>
<dbReference type="VEuPathDB" id="FungiDB:FOMG_13201"/>
<name>W9ZQ05_FUSOX</name>
<reference evidence="1" key="2">
    <citation type="submission" date="2012-05" db="EMBL/GenBank/DDBJ databases">
        <title>Annotation of the Genome Sequence of Fusarium oxysporum f. sp. melonis 26406.</title>
        <authorList>
            <consortium name="The Broad Institute Genomics Platform"/>
            <person name="Ma L.-J."/>
            <person name="Corby-Kistler H."/>
            <person name="Broz K."/>
            <person name="Gale L.R."/>
            <person name="Jonkers W."/>
            <person name="O'Donnell K."/>
            <person name="Ploetz R."/>
            <person name="Steinberg C."/>
            <person name="Schwartz D.C."/>
            <person name="VanEtten H."/>
            <person name="Zhou S."/>
            <person name="Young S.K."/>
            <person name="Zeng Q."/>
            <person name="Gargeya S."/>
            <person name="Fitzgerald M."/>
            <person name="Abouelleil A."/>
            <person name="Alvarado L."/>
            <person name="Chapman S.B."/>
            <person name="Gainer-Dewar J."/>
            <person name="Goldberg J."/>
            <person name="Griggs A."/>
            <person name="Gujja S."/>
            <person name="Hansen M."/>
            <person name="Howarth C."/>
            <person name="Imamovic A."/>
            <person name="Ireland A."/>
            <person name="Larimer J."/>
            <person name="McCowan C."/>
            <person name="Murphy C."/>
            <person name="Pearson M."/>
            <person name="Poon T.W."/>
            <person name="Priest M."/>
            <person name="Roberts A."/>
            <person name="Saif S."/>
            <person name="Shea T."/>
            <person name="Sykes S."/>
            <person name="Wortman J."/>
            <person name="Nusbaum C."/>
            <person name="Birren B."/>
        </authorList>
    </citation>
    <scope>NUCLEOTIDE SEQUENCE</scope>
    <source>
        <strain evidence="1">26406</strain>
    </source>
</reference>
<gene>
    <name evidence="1" type="ORF">FOMG_13201</name>
</gene>
<organism evidence="1">
    <name type="scientific">Fusarium oxysporum f. sp. melonis 26406</name>
    <dbReference type="NCBI Taxonomy" id="1089452"/>
    <lineage>
        <taxon>Eukaryota</taxon>
        <taxon>Fungi</taxon>
        <taxon>Dikarya</taxon>
        <taxon>Ascomycota</taxon>
        <taxon>Pezizomycotina</taxon>
        <taxon>Sordariomycetes</taxon>
        <taxon>Hypocreomycetidae</taxon>
        <taxon>Hypocreales</taxon>
        <taxon>Nectriaceae</taxon>
        <taxon>Fusarium</taxon>
        <taxon>Fusarium oxysporum species complex</taxon>
    </lineage>
</organism>
<protein>
    <submittedName>
        <fullName evidence="1">Uncharacterized protein</fullName>
    </submittedName>
</protein>
<accession>W9ZQ05</accession>
<sequence>MVDRRDVGQVLGQNNHHDFTSLHIVAFDIID</sequence>
<reference evidence="1" key="1">
    <citation type="submission" date="2012-04" db="EMBL/GenBank/DDBJ databases">
        <title>The Genome Sequence of Fusarium oxysporum melonis.</title>
        <authorList>
            <consortium name="The Broad Institute Genome Sequencing Platform"/>
            <person name="Ma L.-J."/>
            <person name="Gale L.R."/>
            <person name="Schwartz D.C."/>
            <person name="Zhou S."/>
            <person name="Corby-Kistler H."/>
            <person name="Young S.K."/>
            <person name="Zeng Q."/>
            <person name="Gargeya S."/>
            <person name="Fitzgerald M."/>
            <person name="Haas B."/>
            <person name="Abouelleil A."/>
            <person name="Alvarado L."/>
            <person name="Arachchi H.M."/>
            <person name="Berlin A."/>
            <person name="Brown A."/>
            <person name="Chapman S.B."/>
            <person name="Chen Z."/>
            <person name="Dunbar C."/>
            <person name="Freedman E."/>
            <person name="Gearin G."/>
            <person name="Goldberg J."/>
            <person name="Griggs A."/>
            <person name="Gujja S."/>
            <person name="Heiman D."/>
            <person name="Howarth C."/>
            <person name="Larson L."/>
            <person name="Lui A."/>
            <person name="MacDonald P.J.P."/>
            <person name="Montmayeur A."/>
            <person name="Murphy C."/>
            <person name="Neiman D."/>
            <person name="Pearson M."/>
            <person name="Priest M."/>
            <person name="Roberts A."/>
            <person name="Saif S."/>
            <person name="Shea T."/>
            <person name="Shenoy N."/>
            <person name="Sisk P."/>
            <person name="Stolte C."/>
            <person name="Sykes S."/>
            <person name="Wortman J."/>
            <person name="Nusbaum C."/>
            <person name="Birren B."/>
        </authorList>
    </citation>
    <scope>NUCLEOTIDE SEQUENCE</scope>
    <source>
        <strain evidence="1">26406</strain>
    </source>
</reference>
<dbReference type="AlphaFoldDB" id="W9ZQ05"/>
<proteinExistence type="predicted"/>
<dbReference type="Proteomes" id="UP000030703">
    <property type="component" value="Unassembled WGS sequence"/>
</dbReference>
<dbReference type="HOGENOM" id="CLU_3399460_0_0_1"/>
<evidence type="ECO:0000313" key="1">
    <source>
        <dbReference type="EMBL" id="EXK30388.1"/>
    </source>
</evidence>